<dbReference type="PATRIC" id="fig|1352936.5.peg.440"/>
<organism evidence="2 3">
    <name type="scientific">Streptomyces roseochromogenus subsp. oscitans DS 12.976</name>
    <dbReference type="NCBI Taxonomy" id="1352936"/>
    <lineage>
        <taxon>Bacteria</taxon>
        <taxon>Bacillati</taxon>
        <taxon>Actinomycetota</taxon>
        <taxon>Actinomycetes</taxon>
        <taxon>Kitasatosporales</taxon>
        <taxon>Streptomycetaceae</taxon>
        <taxon>Streptomyces</taxon>
    </lineage>
</organism>
<feature type="compositionally biased region" description="Polar residues" evidence="1">
    <location>
        <begin position="15"/>
        <end position="24"/>
    </location>
</feature>
<gene>
    <name evidence="2" type="ORF">M878_01975</name>
</gene>
<name>V6KWG7_STRRC</name>
<dbReference type="HOGENOM" id="CLU_191051_1_0_11"/>
<proteinExistence type="predicted"/>
<dbReference type="EMBL" id="AWQX01000009">
    <property type="protein sequence ID" value="EST36477.1"/>
    <property type="molecule type" value="Genomic_DNA"/>
</dbReference>
<protein>
    <recommendedName>
        <fullName evidence="4">Oxidoreductase</fullName>
    </recommendedName>
</protein>
<evidence type="ECO:0000313" key="2">
    <source>
        <dbReference type="EMBL" id="EST36477.1"/>
    </source>
</evidence>
<sequence>MHRPLIPEPGGTGAPTRSGQSPGNGTDFAEASTNPQVRSQITEMRDRIAIPPEAIAQAIAFVIEQPATVAVNEIVVRPTAQN</sequence>
<keyword evidence="3" id="KW-1185">Reference proteome</keyword>
<dbReference type="OrthoDB" id="9775296at2"/>
<dbReference type="AlphaFoldDB" id="V6KWG7"/>
<dbReference type="STRING" id="1352936.M878_01975"/>
<dbReference type="Proteomes" id="UP000017984">
    <property type="component" value="Chromosome"/>
</dbReference>
<evidence type="ECO:0000256" key="1">
    <source>
        <dbReference type="SAM" id="MobiDB-lite"/>
    </source>
</evidence>
<reference evidence="2 3" key="1">
    <citation type="journal article" date="2014" name="Genome Announc.">
        <title>Draft Genome Sequence of Streptomyces roseochromogenes subsp. oscitans DS 12.976, Producer of the Aminocoumarin Antibiotic Clorobiocin.</title>
        <authorList>
            <person name="Ruckert C."/>
            <person name="Kalinowski J."/>
            <person name="Heide L."/>
            <person name="Apel A.K."/>
        </authorList>
    </citation>
    <scope>NUCLEOTIDE SEQUENCE [LARGE SCALE GENOMIC DNA]</scope>
    <source>
        <strain evidence="2 3">DS 12.976</strain>
    </source>
</reference>
<accession>V6KWG7</accession>
<comment type="caution">
    <text evidence="2">The sequence shown here is derived from an EMBL/GenBank/DDBJ whole genome shotgun (WGS) entry which is preliminary data.</text>
</comment>
<evidence type="ECO:0000313" key="3">
    <source>
        <dbReference type="Proteomes" id="UP000017984"/>
    </source>
</evidence>
<feature type="region of interest" description="Disordered" evidence="1">
    <location>
        <begin position="1"/>
        <end position="39"/>
    </location>
</feature>
<evidence type="ECO:0008006" key="4">
    <source>
        <dbReference type="Google" id="ProtNLM"/>
    </source>
</evidence>